<comment type="caution">
    <text evidence="2">The sequence shown here is derived from an EMBL/GenBank/DDBJ whole genome shotgun (WGS) entry which is preliminary data.</text>
</comment>
<sequence>MESTPKKIEVYIIARDTAKLGYVFEPAVSWVDRTYTKREIYNGKERLSKRTTFQGWKCPCCGGQLMKEEEGSIVPMEHGDYFNKHGKPTRRKNNLFCKSLVRLYKNSDPEKDEYQECRTPLWQAKNKNKRSFSGESQSSGGASPRKVSPADLFKRYFKNKFDLGTGWPV</sequence>
<gene>
    <name evidence="2" type="ORF">GCM10010911_41390</name>
</gene>
<name>A0A917DYL0_9BACL</name>
<feature type="compositionally biased region" description="Polar residues" evidence="1">
    <location>
        <begin position="131"/>
        <end position="141"/>
    </location>
</feature>
<proteinExistence type="predicted"/>
<organism evidence="2 3">
    <name type="scientific">Paenibacillus nasutitermitis</name>
    <dbReference type="NCBI Taxonomy" id="1652958"/>
    <lineage>
        <taxon>Bacteria</taxon>
        <taxon>Bacillati</taxon>
        <taxon>Bacillota</taxon>
        <taxon>Bacilli</taxon>
        <taxon>Bacillales</taxon>
        <taxon>Paenibacillaceae</taxon>
        <taxon>Paenibacillus</taxon>
    </lineage>
</organism>
<evidence type="ECO:0000313" key="3">
    <source>
        <dbReference type="Proteomes" id="UP000612456"/>
    </source>
</evidence>
<reference evidence="2" key="2">
    <citation type="submission" date="2020-09" db="EMBL/GenBank/DDBJ databases">
        <authorList>
            <person name="Sun Q."/>
            <person name="Zhou Y."/>
        </authorList>
    </citation>
    <scope>NUCLEOTIDE SEQUENCE</scope>
    <source>
        <strain evidence="2">CGMCC 1.15178</strain>
    </source>
</reference>
<feature type="region of interest" description="Disordered" evidence="1">
    <location>
        <begin position="126"/>
        <end position="147"/>
    </location>
</feature>
<protein>
    <submittedName>
        <fullName evidence="2">Uncharacterized protein</fullName>
    </submittedName>
</protein>
<keyword evidence="3" id="KW-1185">Reference proteome</keyword>
<dbReference type="EMBL" id="BMHP01000003">
    <property type="protein sequence ID" value="GGD79037.1"/>
    <property type="molecule type" value="Genomic_DNA"/>
</dbReference>
<accession>A0A917DYL0</accession>
<evidence type="ECO:0000313" key="2">
    <source>
        <dbReference type="EMBL" id="GGD79037.1"/>
    </source>
</evidence>
<reference evidence="2" key="1">
    <citation type="journal article" date="2014" name="Int. J. Syst. Evol. Microbiol.">
        <title>Complete genome sequence of Corynebacterium casei LMG S-19264T (=DSM 44701T), isolated from a smear-ripened cheese.</title>
        <authorList>
            <consortium name="US DOE Joint Genome Institute (JGI-PGF)"/>
            <person name="Walter F."/>
            <person name="Albersmeier A."/>
            <person name="Kalinowski J."/>
            <person name="Ruckert C."/>
        </authorList>
    </citation>
    <scope>NUCLEOTIDE SEQUENCE</scope>
    <source>
        <strain evidence="2">CGMCC 1.15178</strain>
    </source>
</reference>
<evidence type="ECO:0000256" key="1">
    <source>
        <dbReference type="SAM" id="MobiDB-lite"/>
    </source>
</evidence>
<dbReference type="Proteomes" id="UP000612456">
    <property type="component" value="Unassembled WGS sequence"/>
</dbReference>
<dbReference type="AlphaFoldDB" id="A0A917DYL0"/>